<dbReference type="GO" id="GO:0016747">
    <property type="term" value="F:acyltransferase activity, transferring groups other than amino-acyl groups"/>
    <property type="evidence" value="ECO:0007669"/>
    <property type="project" value="InterPro"/>
</dbReference>
<dbReference type="PROSITE" id="PS51186">
    <property type="entry name" value="GNAT"/>
    <property type="match status" value="1"/>
</dbReference>
<dbReference type="EMBL" id="BNBF01000045">
    <property type="protein sequence ID" value="GHG77260.1"/>
    <property type="molecule type" value="Genomic_DNA"/>
</dbReference>
<dbReference type="SUPFAM" id="SSF55729">
    <property type="entry name" value="Acyl-CoA N-acyltransferases (Nat)"/>
    <property type="match status" value="1"/>
</dbReference>
<gene>
    <name evidence="2" type="ORF">GCM10018980_75480</name>
</gene>
<dbReference type="Gene3D" id="3.40.630.30">
    <property type="match status" value="1"/>
</dbReference>
<dbReference type="InterPro" id="IPR013653">
    <property type="entry name" value="GCN5-like_dom"/>
</dbReference>
<dbReference type="InterPro" id="IPR016181">
    <property type="entry name" value="Acyl_CoA_acyltransferase"/>
</dbReference>
<feature type="domain" description="N-acetyltransferase" evidence="1">
    <location>
        <begin position="1"/>
        <end position="77"/>
    </location>
</feature>
<dbReference type="Pfam" id="PF08445">
    <property type="entry name" value="FR47"/>
    <property type="match status" value="1"/>
</dbReference>
<protein>
    <recommendedName>
        <fullName evidence="1">N-acetyltransferase domain-containing protein</fullName>
    </recommendedName>
</protein>
<evidence type="ECO:0000259" key="1">
    <source>
        <dbReference type="PROSITE" id="PS51186"/>
    </source>
</evidence>
<name>A0A919F3N3_9ACTN</name>
<evidence type="ECO:0000313" key="3">
    <source>
        <dbReference type="Proteomes" id="UP000619355"/>
    </source>
</evidence>
<sequence>MHAEEGLGEVYVLGVRPGEQGGGLGKALTTVGLRHLAAQQLPTAMLYVDADNKAAVSVYERLGFTVHETDLMYRTET</sequence>
<keyword evidence="3" id="KW-1185">Reference proteome</keyword>
<organism evidence="2 3">
    <name type="scientific">Streptomyces capoamus</name>
    <dbReference type="NCBI Taxonomy" id="68183"/>
    <lineage>
        <taxon>Bacteria</taxon>
        <taxon>Bacillati</taxon>
        <taxon>Actinomycetota</taxon>
        <taxon>Actinomycetes</taxon>
        <taxon>Kitasatosporales</taxon>
        <taxon>Streptomycetaceae</taxon>
        <taxon>Streptomyces</taxon>
    </lineage>
</organism>
<reference evidence="3" key="1">
    <citation type="journal article" date="2019" name="Int. J. Syst. Evol. Microbiol.">
        <title>The Global Catalogue of Microorganisms (GCM) 10K type strain sequencing project: providing services to taxonomists for standard genome sequencing and annotation.</title>
        <authorList>
            <consortium name="The Broad Institute Genomics Platform"/>
            <consortium name="The Broad Institute Genome Sequencing Center for Infectious Disease"/>
            <person name="Wu L."/>
            <person name="Ma J."/>
        </authorList>
    </citation>
    <scope>NUCLEOTIDE SEQUENCE [LARGE SCALE GENOMIC DNA]</scope>
    <source>
        <strain evidence="3">JCM 4253</strain>
    </source>
</reference>
<accession>A0A919F3N3</accession>
<comment type="caution">
    <text evidence="2">The sequence shown here is derived from an EMBL/GenBank/DDBJ whole genome shotgun (WGS) entry which is preliminary data.</text>
</comment>
<proteinExistence type="predicted"/>
<dbReference type="AlphaFoldDB" id="A0A919F3N3"/>
<evidence type="ECO:0000313" key="2">
    <source>
        <dbReference type="EMBL" id="GHG77260.1"/>
    </source>
</evidence>
<dbReference type="InterPro" id="IPR000182">
    <property type="entry name" value="GNAT_dom"/>
</dbReference>
<dbReference type="Proteomes" id="UP000619355">
    <property type="component" value="Unassembled WGS sequence"/>
</dbReference>